<dbReference type="InterPro" id="IPR003784">
    <property type="entry name" value="BioY"/>
</dbReference>
<dbReference type="PANTHER" id="PTHR34295">
    <property type="entry name" value="BIOTIN TRANSPORTER BIOY"/>
    <property type="match status" value="1"/>
</dbReference>
<evidence type="ECO:0000256" key="3">
    <source>
        <dbReference type="SAM" id="Phobius"/>
    </source>
</evidence>
<sequence length="193" mass="20323">MTIYSAIAKRWGTSNLAIHGATVVAASLLLAISAKIAVPFYPVPITMQTFVVIGLGLALGPWRGLAAVLLYLAEGAAGFPVFAGTPEKGIGLAYMMGPTGGYLLGYLPAVLLAGWLAVRGWDRNPLYAMAAALFAGAVIYVPGLLWLGAVLGFDKPILQFGLYPFIFGDIAKALLAALVFPTTWKWISARTGH</sequence>
<keyword evidence="2" id="KW-0813">Transport</keyword>
<dbReference type="RefSeq" id="WP_145721064.1">
    <property type="nucleotide sequence ID" value="NZ_BSPF01000004.1"/>
</dbReference>
<feature type="transmembrane region" description="Helical" evidence="3">
    <location>
        <begin position="160"/>
        <end position="180"/>
    </location>
</feature>
<proteinExistence type="inferred from homology"/>
<dbReference type="Proteomes" id="UP000317122">
    <property type="component" value="Unassembled WGS sequence"/>
</dbReference>
<reference evidence="4 5" key="1">
    <citation type="journal article" date="2015" name="Stand. Genomic Sci.">
        <title>Genomic Encyclopedia of Bacterial and Archaeal Type Strains, Phase III: the genomes of soil and plant-associated and newly described type strains.</title>
        <authorList>
            <person name="Whitman W.B."/>
            <person name="Woyke T."/>
            <person name="Klenk H.P."/>
            <person name="Zhou Y."/>
            <person name="Lilburn T.G."/>
            <person name="Beck B.J."/>
            <person name="De Vos P."/>
            <person name="Vandamme P."/>
            <person name="Eisen J.A."/>
            <person name="Garrity G."/>
            <person name="Hugenholtz P."/>
            <person name="Kyrpides N.C."/>
        </authorList>
    </citation>
    <scope>NUCLEOTIDE SEQUENCE [LARGE SCALE GENOMIC DNA]</scope>
    <source>
        <strain evidence="4 5">CGMCC 1.2546</strain>
    </source>
</reference>
<comment type="caution">
    <text evidence="4">The sequence shown here is derived from an EMBL/GenBank/DDBJ whole genome shotgun (WGS) entry which is preliminary data.</text>
</comment>
<name>A0A562NBU5_9HYPH</name>
<protein>
    <recommendedName>
        <fullName evidence="2">Biotin transporter</fullName>
    </recommendedName>
</protein>
<dbReference type="Pfam" id="PF02632">
    <property type="entry name" value="BioY"/>
    <property type="match status" value="1"/>
</dbReference>
<comment type="similarity">
    <text evidence="1 2">Belongs to the BioY family.</text>
</comment>
<organism evidence="4 5">
    <name type="scientific">Mesorhizobium tianshanense</name>
    <dbReference type="NCBI Taxonomy" id="39844"/>
    <lineage>
        <taxon>Bacteria</taxon>
        <taxon>Pseudomonadati</taxon>
        <taxon>Pseudomonadota</taxon>
        <taxon>Alphaproteobacteria</taxon>
        <taxon>Hyphomicrobiales</taxon>
        <taxon>Phyllobacteriaceae</taxon>
        <taxon>Mesorhizobium</taxon>
    </lineage>
</organism>
<feature type="transmembrane region" description="Helical" evidence="3">
    <location>
        <begin position="16"/>
        <end position="38"/>
    </location>
</feature>
<dbReference type="GO" id="GO:0005886">
    <property type="term" value="C:plasma membrane"/>
    <property type="evidence" value="ECO:0007669"/>
    <property type="project" value="UniProtKB-SubCell"/>
</dbReference>
<evidence type="ECO:0000313" key="5">
    <source>
        <dbReference type="Proteomes" id="UP000317122"/>
    </source>
</evidence>
<keyword evidence="3" id="KW-0812">Transmembrane</keyword>
<keyword evidence="2 3" id="KW-0472">Membrane</keyword>
<feature type="transmembrane region" description="Helical" evidence="3">
    <location>
        <begin position="92"/>
        <end position="118"/>
    </location>
</feature>
<dbReference type="AlphaFoldDB" id="A0A562NBU5"/>
<gene>
    <name evidence="4" type="ORF">IQ26_05120</name>
</gene>
<evidence type="ECO:0000256" key="2">
    <source>
        <dbReference type="PIRNR" id="PIRNR016661"/>
    </source>
</evidence>
<dbReference type="Gene3D" id="1.10.1760.20">
    <property type="match status" value="1"/>
</dbReference>
<comment type="subcellular location">
    <subcellularLocation>
        <location evidence="2">Cell membrane</location>
        <topology evidence="2">Multi-pass membrane protein</topology>
    </subcellularLocation>
</comment>
<dbReference type="EMBL" id="VLKT01000036">
    <property type="protein sequence ID" value="TWI29538.1"/>
    <property type="molecule type" value="Genomic_DNA"/>
</dbReference>
<keyword evidence="3" id="KW-1133">Transmembrane helix</keyword>
<evidence type="ECO:0000256" key="1">
    <source>
        <dbReference type="ARBA" id="ARBA00010692"/>
    </source>
</evidence>
<accession>A0A562NBU5</accession>
<dbReference type="GO" id="GO:0015225">
    <property type="term" value="F:biotin transmembrane transporter activity"/>
    <property type="evidence" value="ECO:0007669"/>
    <property type="project" value="UniProtKB-UniRule"/>
</dbReference>
<dbReference type="OrthoDB" id="9803495at2"/>
<keyword evidence="2" id="KW-1003">Cell membrane</keyword>
<dbReference type="PANTHER" id="PTHR34295:SF1">
    <property type="entry name" value="BIOTIN TRANSPORTER BIOY"/>
    <property type="match status" value="1"/>
</dbReference>
<evidence type="ECO:0000313" key="4">
    <source>
        <dbReference type="EMBL" id="TWI29538.1"/>
    </source>
</evidence>
<keyword evidence="5" id="KW-1185">Reference proteome</keyword>
<feature type="transmembrane region" description="Helical" evidence="3">
    <location>
        <begin position="125"/>
        <end position="148"/>
    </location>
</feature>
<dbReference type="PIRSF" id="PIRSF016661">
    <property type="entry name" value="BioY"/>
    <property type="match status" value="1"/>
</dbReference>